<dbReference type="InParanoid" id="A0A4V3CS88"/>
<dbReference type="Gene3D" id="3.10.450.50">
    <property type="match status" value="1"/>
</dbReference>
<keyword evidence="2" id="KW-1185">Reference proteome</keyword>
<reference evidence="1 2" key="1">
    <citation type="submission" date="2019-03" db="EMBL/GenBank/DDBJ databases">
        <title>Genomic Encyclopedia of Type Strains, Phase IV (KMG-IV): sequencing the most valuable type-strain genomes for metagenomic binning, comparative biology and taxonomic classification.</title>
        <authorList>
            <person name="Goeker M."/>
        </authorList>
    </citation>
    <scope>NUCLEOTIDE SEQUENCE [LARGE SCALE GENOMIC DNA]</scope>
    <source>
        <strain evidence="1 2">DSM 16998</strain>
    </source>
</reference>
<sequence length="126" mass="14160">MSPAADFEAVAAVLQIYFDGLHHSDTQRLRQVFHPRAIYACASGETPLLLSMAEYFPIVDQRPSPASLGQPRRDRILAIEFAGPVTALARLECVIEPKAFVDLLSLIYVEGRWQVISKVFHYELMT</sequence>
<accession>A0A4V3CS88</accession>
<organism evidence="1 2">
    <name type="scientific">Roseateles toxinivorans</name>
    <dbReference type="NCBI Taxonomy" id="270368"/>
    <lineage>
        <taxon>Bacteria</taxon>
        <taxon>Pseudomonadati</taxon>
        <taxon>Pseudomonadota</taxon>
        <taxon>Betaproteobacteria</taxon>
        <taxon>Burkholderiales</taxon>
        <taxon>Sphaerotilaceae</taxon>
        <taxon>Roseateles</taxon>
    </lineage>
</organism>
<proteinExistence type="predicted"/>
<comment type="caution">
    <text evidence="1">The sequence shown here is derived from an EMBL/GenBank/DDBJ whole genome shotgun (WGS) entry which is preliminary data.</text>
</comment>
<name>A0A4V3CS88_9BURK</name>
<dbReference type="OrthoDB" id="5676998at2"/>
<dbReference type="RefSeq" id="WP_133704047.1">
    <property type="nucleotide sequence ID" value="NZ_SNXS01000017.1"/>
</dbReference>
<dbReference type="Proteomes" id="UP000295361">
    <property type="component" value="Unassembled WGS sequence"/>
</dbReference>
<dbReference type="InterPro" id="IPR032710">
    <property type="entry name" value="NTF2-like_dom_sf"/>
</dbReference>
<evidence type="ECO:0000313" key="1">
    <source>
        <dbReference type="EMBL" id="TDP59752.1"/>
    </source>
</evidence>
<protein>
    <submittedName>
        <fullName evidence="1">Putative lumazine-binding protein</fullName>
    </submittedName>
</protein>
<gene>
    <name evidence="1" type="ORF">DES47_11771</name>
</gene>
<dbReference type="AlphaFoldDB" id="A0A4V3CS88"/>
<dbReference type="SUPFAM" id="SSF54427">
    <property type="entry name" value="NTF2-like"/>
    <property type="match status" value="1"/>
</dbReference>
<dbReference type="EMBL" id="SNXS01000017">
    <property type="protein sequence ID" value="TDP59752.1"/>
    <property type="molecule type" value="Genomic_DNA"/>
</dbReference>
<evidence type="ECO:0000313" key="2">
    <source>
        <dbReference type="Proteomes" id="UP000295361"/>
    </source>
</evidence>
<dbReference type="Pfam" id="PF12893">
    <property type="entry name" value="Lumazine_bd_2"/>
    <property type="match status" value="1"/>
</dbReference>
<dbReference type="InterPro" id="IPR039437">
    <property type="entry name" value="FrzH/put_lumazine-bd"/>
</dbReference>